<feature type="compositionally biased region" description="Polar residues" evidence="1">
    <location>
        <begin position="67"/>
        <end position="78"/>
    </location>
</feature>
<sequence>MAGNKKDLTGLLHLQMEPQTKRMKMMGGNDNRNSGNEGRNNVGKGGNEEGNGGNEGGNAIGNVGNYGNDNRNKNSGNEGRNYAGNRGKYGNEVGKGGNCGNAVGNERKDGSDGKILCRNVSSSLVNPSFVNLSLVNPSSVNLSFVNTSSVNLSLVNPPTSSSENPPYPLLQPNNVRLTPILATEEGECGGGGGGGGGGDVWPELVHLATLKLKDKRHTARVIKDFSVSMSNASLCHLKRVRKLAQRKRREEGEERRELEERGGRGREEGEIEEERREEMEKEGKELEERKAIEGERKTKQKQDLKPSEDAIFVYLDTLENLGVKSAPKLNHNLINQLSSQESKNEHLNTSNNSNHNYINQLSSQESTEHLNTSNNSNHNYINQLSSQESTEVFDRLADKNVDVSLFEPVIYIFPAAKNPPRLRKTYDKVNSLWPCVFHEDKYLASLFSGKFFSSGEVEKIVSRINLALELSVGGGREGEEGGGGEERDDKAEREMPRKESEESVLPAT</sequence>
<proteinExistence type="predicted"/>
<evidence type="ECO:0000313" key="3">
    <source>
        <dbReference type="Proteomes" id="UP001292094"/>
    </source>
</evidence>
<feature type="region of interest" description="Disordered" evidence="1">
    <location>
        <begin position="1"/>
        <end position="94"/>
    </location>
</feature>
<dbReference type="Proteomes" id="UP001292094">
    <property type="component" value="Unassembled WGS sequence"/>
</dbReference>
<accession>A0AAE1U573</accession>
<feature type="compositionally biased region" description="Basic and acidic residues" evidence="1">
    <location>
        <begin position="248"/>
        <end position="304"/>
    </location>
</feature>
<evidence type="ECO:0000256" key="1">
    <source>
        <dbReference type="SAM" id="MobiDB-lite"/>
    </source>
</evidence>
<feature type="region of interest" description="Disordered" evidence="1">
    <location>
        <begin position="244"/>
        <end position="304"/>
    </location>
</feature>
<organism evidence="2 3">
    <name type="scientific">Petrolisthes manimaculis</name>
    <dbReference type="NCBI Taxonomy" id="1843537"/>
    <lineage>
        <taxon>Eukaryota</taxon>
        <taxon>Metazoa</taxon>
        <taxon>Ecdysozoa</taxon>
        <taxon>Arthropoda</taxon>
        <taxon>Crustacea</taxon>
        <taxon>Multicrustacea</taxon>
        <taxon>Malacostraca</taxon>
        <taxon>Eumalacostraca</taxon>
        <taxon>Eucarida</taxon>
        <taxon>Decapoda</taxon>
        <taxon>Pleocyemata</taxon>
        <taxon>Anomura</taxon>
        <taxon>Galatheoidea</taxon>
        <taxon>Porcellanidae</taxon>
        <taxon>Petrolisthes</taxon>
    </lineage>
</organism>
<reference evidence="2" key="1">
    <citation type="submission" date="2023-11" db="EMBL/GenBank/DDBJ databases">
        <title>Genome assemblies of two species of porcelain crab, Petrolisthes cinctipes and Petrolisthes manimaculis (Anomura: Porcellanidae).</title>
        <authorList>
            <person name="Angst P."/>
        </authorList>
    </citation>
    <scope>NUCLEOTIDE SEQUENCE</scope>
    <source>
        <strain evidence="2">PB745_02</strain>
        <tissue evidence="2">Gill</tissue>
    </source>
</reference>
<feature type="compositionally biased region" description="Gly residues" evidence="1">
    <location>
        <begin position="43"/>
        <end position="59"/>
    </location>
</feature>
<dbReference type="AlphaFoldDB" id="A0AAE1U573"/>
<gene>
    <name evidence="2" type="ORF">Pmani_017674</name>
</gene>
<protein>
    <submittedName>
        <fullName evidence="2">Uncharacterized protein</fullName>
    </submittedName>
</protein>
<name>A0AAE1U573_9EUCA</name>
<feature type="region of interest" description="Disordered" evidence="1">
    <location>
        <begin position="472"/>
        <end position="508"/>
    </location>
</feature>
<dbReference type="EMBL" id="JAWZYT010001598">
    <property type="protein sequence ID" value="KAK4310773.1"/>
    <property type="molecule type" value="Genomic_DNA"/>
</dbReference>
<keyword evidence="3" id="KW-1185">Reference proteome</keyword>
<evidence type="ECO:0000313" key="2">
    <source>
        <dbReference type="EMBL" id="KAK4310773.1"/>
    </source>
</evidence>
<feature type="compositionally biased region" description="Basic and acidic residues" evidence="1">
    <location>
        <begin position="476"/>
        <end position="501"/>
    </location>
</feature>
<comment type="caution">
    <text evidence="2">The sequence shown here is derived from an EMBL/GenBank/DDBJ whole genome shotgun (WGS) entry which is preliminary data.</text>
</comment>